<accession>A0A107AM56</accession>
<dbReference type="EMBL" id="LPHB01000025">
    <property type="protein sequence ID" value="KWA66069.1"/>
    <property type="molecule type" value="Genomic_DNA"/>
</dbReference>
<protein>
    <submittedName>
        <fullName evidence="1">Uncharacterized protein</fullName>
    </submittedName>
</protein>
<reference evidence="1 2" key="1">
    <citation type="submission" date="2015-11" db="EMBL/GenBank/DDBJ databases">
        <title>Expanding the genomic diversity of Burkholderia species for the development of highly accurate diagnostics.</title>
        <authorList>
            <person name="Sahl J."/>
            <person name="Keim P."/>
            <person name="Wagner D."/>
        </authorList>
    </citation>
    <scope>NUCLEOTIDE SEQUENCE [LARGE SCALE GENOMIC DNA]</scope>
    <source>
        <strain evidence="1 2">MSMB1960WGS</strain>
    </source>
</reference>
<comment type="caution">
    <text evidence="1">The sequence shown here is derived from an EMBL/GenBank/DDBJ whole genome shotgun (WGS) entry which is preliminary data.</text>
</comment>
<organism evidence="1">
    <name type="scientific">Burkholderia stagnalis</name>
    <dbReference type="NCBI Taxonomy" id="1503054"/>
    <lineage>
        <taxon>Bacteria</taxon>
        <taxon>Pseudomonadati</taxon>
        <taxon>Pseudomonadota</taxon>
        <taxon>Betaproteobacteria</taxon>
        <taxon>Burkholderiales</taxon>
        <taxon>Burkholderiaceae</taxon>
        <taxon>Burkholderia</taxon>
        <taxon>Burkholderia cepacia complex</taxon>
    </lineage>
</organism>
<sequence length="80" mass="8889">MTANSFRLSSQFIGRIDLQHLTRGLVIRRVQPFIIVLGPQKITTDRFSSFGLCMRPMTACPSALTVSMHIPINDRPSASS</sequence>
<name>A0A107AM56_9BURK</name>
<proteinExistence type="predicted"/>
<dbReference type="Proteomes" id="UP000068603">
    <property type="component" value="Unassembled WGS sequence"/>
</dbReference>
<dbReference type="AlphaFoldDB" id="A0A107AM56"/>
<gene>
    <name evidence="1" type="ORF">WT44_07495</name>
</gene>
<evidence type="ECO:0000313" key="2">
    <source>
        <dbReference type="Proteomes" id="UP000068603"/>
    </source>
</evidence>
<evidence type="ECO:0000313" key="1">
    <source>
        <dbReference type="EMBL" id="KWA66069.1"/>
    </source>
</evidence>